<name>A0A5B2VIP5_9BACT</name>
<evidence type="ECO:0000313" key="1">
    <source>
        <dbReference type="EMBL" id="KAA2238795.1"/>
    </source>
</evidence>
<dbReference type="EMBL" id="VUOC01000004">
    <property type="protein sequence ID" value="KAA2238795.1"/>
    <property type="molecule type" value="Genomic_DNA"/>
</dbReference>
<dbReference type="Proteomes" id="UP000324611">
    <property type="component" value="Unassembled WGS sequence"/>
</dbReference>
<sequence length="127" mass="14635">MNYISHLNAFFQLQRNGSNLAAPEFCLYMALFDQWNTRRFENPFILDSNRLMTASGIQSDNTYRKYLKALQEKGYITYTPGPNFAWVTMRPLMPAAPDAGTPQLMGRQTNHLPMMQRAIRALIPSRT</sequence>
<protein>
    <submittedName>
        <fullName evidence="1">Uncharacterized protein</fullName>
    </submittedName>
</protein>
<proteinExistence type="predicted"/>
<dbReference type="RefSeq" id="WP_149839974.1">
    <property type="nucleotide sequence ID" value="NZ_VUOC01000004.1"/>
</dbReference>
<reference evidence="1 2" key="2">
    <citation type="submission" date="2019-09" db="EMBL/GenBank/DDBJ databases">
        <authorList>
            <person name="Jin C."/>
        </authorList>
    </citation>
    <scope>NUCLEOTIDE SEQUENCE [LARGE SCALE GENOMIC DNA]</scope>
    <source>
        <strain evidence="1 2">BN140078</strain>
    </source>
</reference>
<keyword evidence="2" id="KW-1185">Reference proteome</keyword>
<accession>A0A5B2VIP5</accession>
<evidence type="ECO:0000313" key="2">
    <source>
        <dbReference type="Proteomes" id="UP000324611"/>
    </source>
</evidence>
<reference evidence="1 2" key="1">
    <citation type="submission" date="2019-09" db="EMBL/GenBank/DDBJ databases">
        <title>Chitinophaga ginsengihumi sp. nov., isolated from soil of ginseng rhizosphere.</title>
        <authorList>
            <person name="Lee J."/>
        </authorList>
    </citation>
    <scope>NUCLEOTIDE SEQUENCE [LARGE SCALE GENOMIC DNA]</scope>
    <source>
        <strain evidence="1 2">BN140078</strain>
    </source>
</reference>
<dbReference type="AlphaFoldDB" id="A0A5B2VIP5"/>
<organism evidence="1 2">
    <name type="scientific">Chitinophaga agrisoli</name>
    <dbReference type="NCBI Taxonomy" id="2607653"/>
    <lineage>
        <taxon>Bacteria</taxon>
        <taxon>Pseudomonadati</taxon>
        <taxon>Bacteroidota</taxon>
        <taxon>Chitinophagia</taxon>
        <taxon>Chitinophagales</taxon>
        <taxon>Chitinophagaceae</taxon>
        <taxon>Chitinophaga</taxon>
    </lineage>
</organism>
<comment type="caution">
    <text evidence="1">The sequence shown here is derived from an EMBL/GenBank/DDBJ whole genome shotgun (WGS) entry which is preliminary data.</text>
</comment>
<gene>
    <name evidence="1" type="ORF">F0L74_21510</name>
</gene>